<dbReference type="Proteomes" id="UP000664417">
    <property type="component" value="Unassembled WGS sequence"/>
</dbReference>
<evidence type="ECO:0000313" key="3">
    <source>
        <dbReference type="Proteomes" id="UP000664417"/>
    </source>
</evidence>
<name>A0A8J7U4G3_9BACT</name>
<feature type="region of interest" description="Disordered" evidence="1">
    <location>
        <begin position="133"/>
        <end position="165"/>
    </location>
</feature>
<evidence type="ECO:0000313" key="2">
    <source>
        <dbReference type="EMBL" id="MBO1321453.1"/>
    </source>
</evidence>
<dbReference type="RefSeq" id="WP_207861427.1">
    <property type="nucleotide sequence ID" value="NZ_JAFREP010000024.1"/>
</dbReference>
<accession>A0A8J7U4G3</accession>
<dbReference type="EMBL" id="JAFREP010000024">
    <property type="protein sequence ID" value="MBO1321453.1"/>
    <property type="molecule type" value="Genomic_DNA"/>
</dbReference>
<feature type="compositionally biased region" description="Pro residues" evidence="1">
    <location>
        <begin position="154"/>
        <end position="165"/>
    </location>
</feature>
<dbReference type="InterPro" id="IPR010261">
    <property type="entry name" value="Tir_chaperone"/>
</dbReference>
<sequence length="165" mass="17761">MLPTERLNQWLGETQPGAALNENGTATFLAADGVEIVLATDNESPIVLLFAELLPLQGLAPEEIAMVNRNSLLINAHPTLTGDGALALDPVQNRLVFNQSIPWEDLDAETLWATYDTFAANAVRLWATVHGHVDEAPDGSGEPQPEQPSTGLDEPPPPVQPWQLA</sequence>
<dbReference type="SUPFAM" id="SSF69635">
    <property type="entry name" value="Type III secretory system chaperone-like"/>
    <property type="match status" value="1"/>
</dbReference>
<dbReference type="GO" id="GO:0030254">
    <property type="term" value="P:protein secretion by the type III secretion system"/>
    <property type="evidence" value="ECO:0007669"/>
    <property type="project" value="InterPro"/>
</dbReference>
<keyword evidence="3" id="KW-1185">Reference proteome</keyword>
<dbReference type="AlphaFoldDB" id="A0A8J7U4G3"/>
<evidence type="ECO:0000256" key="1">
    <source>
        <dbReference type="SAM" id="MobiDB-lite"/>
    </source>
</evidence>
<protein>
    <submittedName>
        <fullName evidence="2">Type III secretion system chaperone</fullName>
    </submittedName>
</protein>
<organism evidence="2 3">
    <name type="scientific">Acanthopleuribacter pedis</name>
    <dbReference type="NCBI Taxonomy" id="442870"/>
    <lineage>
        <taxon>Bacteria</taxon>
        <taxon>Pseudomonadati</taxon>
        <taxon>Acidobacteriota</taxon>
        <taxon>Holophagae</taxon>
        <taxon>Acanthopleuribacterales</taxon>
        <taxon>Acanthopleuribacteraceae</taxon>
        <taxon>Acanthopleuribacter</taxon>
    </lineage>
</organism>
<proteinExistence type="predicted"/>
<dbReference type="Pfam" id="PF05932">
    <property type="entry name" value="CesT"/>
    <property type="match status" value="1"/>
</dbReference>
<dbReference type="Gene3D" id="3.30.1460.10">
    <property type="match status" value="1"/>
</dbReference>
<comment type="caution">
    <text evidence="2">The sequence shown here is derived from an EMBL/GenBank/DDBJ whole genome shotgun (WGS) entry which is preliminary data.</text>
</comment>
<reference evidence="2" key="1">
    <citation type="submission" date="2021-03" db="EMBL/GenBank/DDBJ databases">
        <authorList>
            <person name="Wang G."/>
        </authorList>
    </citation>
    <scope>NUCLEOTIDE SEQUENCE</scope>
    <source>
        <strain evidence="2">KCTC 12899</strain>
    </source>
</reference>
<gene>
    <name evidence="2" type="ORF">J3U88_23425</name>
</gene>